<feature type="non-terminal residue" evidence="2">
    <location>
        <position position="1"/>
    </location>
</feature>
<organism evidence="2 3">
    <name type="scientific">Meganyctiphanes norvegica</name>
    <name type="common">Northern krill</name>
    <name type="synonym">Thysanopoda norvegica</name>
    <dbReference type="NCBI Taxonomy" id="48144"/>
    <lineage>
        <taxon>Eukaryota</taxon>
        <taxon>Metazoa</taxon>
        <taxon>Ecdysozoa</taxon>
        <taxon>Arthropoda</taxon>
        <taxon>Crustacea</taxon>
        <taxon>Multicrustacea</taxon>
        <taxon>Malacostraca</taxon>
        <taxon>Eumalacostraca</taxon>
        <taxon>Eucarida</taxon>
        <taxon>Euphausiacea</taxon>
        <taxon>Euphausiidae</taxon>
        <taxon>Meganyctiphanes</taxon>
    </lineage>
</organism>
<keyword evidence="1" id="KW-0175">Coiled coil</keyword>
<dbReference type="AlphaFoldDB" id="A0AAV2RSG1"/>
<name>A0AAV2RSG1_MEGNR</name>
<proteinExistence type="predicted"/>
<comment type="caution">
    <text evidence="2">The sequence shown here is derived from an EMBL/GenBank/DDBJ whole genome shotgun (WGS) entry which is preliminary data.</text>
</comment>
<gene>
    <name evidence="2" type="ORF">MNOR_LOCUS27040</name>
</gene>
<dbReference type="EMBL" id="CAXKWB010027858">
    <property type="protein sequence ID" value="CAL4132641.1"/>
    <property type="molecule type" value="Genomic_DNA"/>
</dbReference>
<dbReference type="Proteomes" id="UP001497623">
    <property type="component" value="Unassembled WGS sequence"/>
</dbReference>
<evidence type="ECO:0000313" key="2">
    <source>
        <dbReference type="EMBL" id="CAL4132641.1"/>
    </source>
</evidence>
<accession>A0AAV2RSG1</accession>
<keyword evidence="3" id="KW-1185">Reference proteome</keyword>
<sequence length="118" mass="13730">NKKIKENSDSDILYKEKEWTKVKEKIINTEGDNYDLKRKIKSLETKIESENASKLSNCNQIALDAIKKVKEELRSVNNEKNICKDIISNLHEKVQDGKIESQLNATKIYKMNMDITKE</sequence>
<evidence type="ECO:0000256" key="1">
    <source>
        <dbReference type="SAM" id="Coils"/>
    </source>
</evidence>
<evidence type="ECO:0000313" key="3">
    <source>
        <dbReference type="Proteomes" id="UP001497623"/>
    </source>
</evidence>
<feature type="coiled-coil region" evidence="1">
    <location>
        <begin position="33"/>
        <end position="86"/>
    </location>
</feature>
<feature type="non-terminal residue" evidence="2">
    <location>
        <position position="118"/>
    </location>
</feature>
<protein>
    <submittedName>
        <fullName evidence="2">Uncharacterized protein</fullName>
    </submittedName>
</protein>
<reference evidence="2 3" key="1">
    <citation type="submission" date="2024-05" db="EMBL/GenBank/DDBJ databases">
        <authorList>
            <person name="Wallberg A."/>
        </authorList>
    </citation>
    <scope>NUCLEOTIDE SEQUENCE [LARGE SCALE GENOMIC DNA]</scope>
</reference>